<proteinExistence type="predicted"/>
<keyword evidence="1" id="KW-0812">Transmembrane</keyword>
<dbReference type="EMBL" id="VSSQ01055852">
    <property type="protein sequence ID" value="MPN09729.1"/>
    <property type="molecule type" value="Genomic_DNA"/>
</dbReference>
<keyword evidence="1" id="KW-0472">Membrane</keyword>
<evidence type="ECO:0000313" key="2">
    <source>
        <dbReference type="EMBL" id="MPN09729.1"/>
    </source>
</evidence>
<protein>
    <submittedName>
        <fullName evidence="2">Uncharacterized protein</fullName>
    </submittedName>
</protein>
<sequence>MHTTFLKSLTLMGQGMAGIFTVILVIFLLLLVLGRKKDKPS</sequence>
<keyword evidence="1" id="KW-1133">Transmembrane helix</keyword>
<dbReference type="AlphaFoldDB" id="A0A645F8S6"/>
<accession>A0A645F8S6</accession>
<organism evidence="2">
    <name type="scientific">bioreactor metagenome</name>
    <dbReference type="NCBI Taxonomy" id="1076179"/>
    <lineage>
        <taxon>unclassified sequences</taxon>
        <taxon>metagenomes</taxon>
        <taxon>ecological metagenomes</taxon>
    </lineage>
</organism>
<evidence type="ECO:0000256" key="1">
    <source>
        <dbReference type="SAM" id="Phobius"/>
    </source>
</evidence>
<reference evidence="2" key="1">
    <citation type="submission" date="2019-08" db="EMBL/GenBank/DDBJ databases">
        <authorList>
            <person name="Kucharzyk K."/>
            <person name="Murdoch R.W."/>
            <person name="Higgins S."/>
            <person name="Loffler F."/>
        </authorList>
    </citation>
    <scope>NUCLEOTIDE SEQUENCE</scope>
</reference>
<name>A0A645F8S6_9ZZZZ</name>
<gene>
    <name evidence="2" type="ORF">SDC9_157021</name>
</gene>
<feature type="transmembrane region" description="Helical" evidence="1">
    <location>
        <begin position="12"/>
        <end position="33"/>
    </location>
</feature>
<comment type="caution">
    <text evidence="2">The sequence shown here is derived from an EMBL/GenBank/DDBJ whole genome shotgun (WGS) entry which is preliminary data.</text>
</comment>